<keyword evidence="7" id="KW-1185">Reference proteome</keyword>
<dbReference type="GO" id="GO:0008270">
    <property type="term" value="F:zinc ion binding"/>
    <property type="evidence" value="ECO:0007669"/>
    <property type="project" value="InterPro"/>
</dbReference>
<evidence type="ECO:0000256" key="3">
    <source>
        <dbReference type="ARBA" id="ARBA00038412"/>
    </source>
</evidence>
<dbReference type="eggNOG" id="COG1403">
    <property type="taxonomic scope" value="Bacteria"/>
</dbReference>
<dbReference type="AlphaFoldDB" id="D6ZZT3"/>
<dbReference type="GO" id="GO:0005829">
    <property type="term" value="C:cytosol"/>
    <property type="evidence" value="ECO:0007669"/>
    <property type="project" value="TreeGrafter"/>
</dbReference>
<dbReference type="PANTHER" id="PTHR41286:SF1">
    <property type="entry name" value="HNH NUCLEASE YAJD-RELATED"/>
    <property type="match status" value="1"/>
</dbReference>
<comment type="similarity">
    <text evidence="3">Belongs to the HNH nuclease family.</text>
</comment>
<dbReference type="Pfam" id="PF01844">
    <property type="entry name" value="HNH"/>
    <property type="match status" value="1"/>
</dbReference>
<keyword evidence="6" id="KW-0255">Endonuclease</keyword>
<reference evidence="6 7" key="1">
    <citation type="journal article" date="2012" name="Stand. Genomic Sci.">
        <title>Complete genome sequence of the facultatively chemolithoautotrophic and methylotrophic alpha Proteobacterium Starkeya novella type strain (ATCC 8093(T)).</title>
        <authorList>
            <person name="Kappler U."/>
            <person name="Davenport K."/>
            <person name="Beatson S."/>
            <person name="Lucas S."/>
            <person name="Lapidus A."/>
            <person name="Copeland A."/>
            <person name="Berry K.W."/>
            <person name="Glavina Del Rio T."/>
            <person name="Hammon N."/>
            <person name="Dalin E."/>
            <person name="Tice H."/>
            <person name="Pitluck S."/>
            <person name="Richardson P."/>
            <person name="Bruce D."/>
            <person name="Goodwin L.A."/>
            <person name="Han C."/>
            <person name="Tapia R."/>
            <person name="Detter J.C."/>
            <person name="Chang Y.J."/>
            <person name="Jeffries C.D."/>
            <person name="Land M."/>
            <person name="Hauser L."/>
            <person name="Kyrpides N.C."/>
            <person name="Goker M."/>
            <person name="Ivanova N."/>
            <person name="Klenk H.P."/>
            <person name="Woyke T."/>
        </authorList>
    </citation>
    <scope>NUCLEOTIDE SEQUENCE [LARGE SCALE GENOMIC DNA]</scope>
    <source>
        <strain evidence="7">ATCC 8093 / DSM 506 / JCM 20403 / CCM 1077 / IAM 12100 / NBRC 12443 / NCIMB 10456</strain>
    </source>
</reference>
<dbReference type="PANTHER" id="PTHR41286">
    <property type="entry name" value="HNH NUCLEASE YAJD-RELATED"/>
    <property type="match status" value="1"/>
</dbReference>
<evidence type="ECO:0000313" key="6">
    <source>
        <dbReference type="EMBL" id="ADH87347.1"/>
    </source>
</evidence>
<keyword evidence="1" id="KW-0540">Nuclease</keyword>
<dbReference type="HOGENOM" id="CLU_108879_2_0_5"/>
<dbReference type="SMART" id="SM00507">
    <property type="entry name" value="HNHc"/>
    <property type="match status" value="1"/>
</dbReference>
<accession>D6ZZT3</accession>
<dbReference type="EMBL" id="CP002026">
    <property type="protein sequence ID" value="ADH87347.1"/>
    <property type="molecule type" value="Genomic_DNA"/>
</dbReference>
<evidence type="ECO:0000313" key="7">
    <source>
        <dbReference type="Proteomes" id="UP000006633"/>
    </source>
</evidence>
<feature type="domain" description="HNH nuclease" evidence="5">
    <location>
        <begin position="49"/>
        <end position="107"/>
    </location>
</feature>
<dbReference type="KEGG" id="sno:Snov_0010"/>
<dbReference type="OrthoDB" id="5292295at2"/>
<dbReference type="GO" id="GO:0004519">
    <property type="term" value="F:endonuclease activity"/>
    <property type="evidence" value="ECO:0007669"/>
    <property type="project" value="UniProtKB-KW"/>
</dbReference>
<dbReference type="GO" id="GO:0003676">
    <property type="term" value="F:nucleic acid binding"/>
    <property type="evidence" value="ECO:0007669"/>
    <property type="project" value="InterPro"/>
</dbReference>
<name>D6ZZT3_ANCN5</name>
<evidence type="ECO:0000259" key="5">
    <source>
        <dbReference type="SMART" id="SM00507"/>
    </source>
</evidence>
<gene>
    <name evidence="6" type="ordered locus">Snov_0010</name>
</gene>
<dbReference type="Gene3D" id="1.10.30.50">
    <property type="match status" value="1"/>
</dbReference>
<evidence type="ECO:0000256" key="1">
    <source>
        <dbReference type="ARBA" id="ARBA00022722"/>
    </source>
</evidence>
<keyword evidence="2" id="KW-0378">Hydrolase</keyword>
<organism evidence="6 7">
    <name type="scientific">Ancylobacter novellus (strain ATCC 8093 / DSM 506 / JCM 20403 / CCM 1077 / IAM 12100 / NBRC 12443 / NCIMB 10456)</name>
    <name type="common">Starkeya novella</name>
    <dbReference type="NCBI Taxonomy" id="639283"/>
    <lineage>
        <taxon>Bacteria</taxon>
        <taxon>Pseudomonadati</taxon>
        <taxon>Pseudomonadota</taxon>
        <taxon>Alphaproteobacteria</taxon>
        <taxon>Hyphomicrobiales</taxon>
        <taxon>Xanthobacteraceae</taxon>
        <taxon>Ancylobacter</taxon>
    </lineage>
</organism>
<evidence type="ECO:0000256" key="2">
    <source>
        <dbReference type="ARBA" id="ARBA00022801"/>
    </source>
</evidence>
<dbReference type="InterPro" id="IPR003615">
    <property type="entry name" value="HNH_nuc"/>
</dbReference>
<dbReference type="Proteomes" id="UP000006633">
    <property type="component" value="Chromosome"/>
</dbReference>
<proteinExistence type="inferred from homology"/>
<dbReference type="CDD" id="cd00085">
    <property type="entry name" value="HNHc"/>
    <property type="match status" value="1"/>
</dbReference>
<dbReference type="GO" id="GO:0016787">
    <property type="term" value="F:hydrolase activity"/>
    <property type="evidence" value="ECO:0007669"/>
    <property type="project" value="UniProtKB-KW"/>
</dbReference>
<dbReference type="InterPro" id="IPR002711">
    <property type="entry name" value="HNH"/>
</dbReference>
<evidence type="ECO:0000256" key="4">
    <source>
        <dbReference type="ARBA" id="ARBA00040194"/>
    </source>
</evidence>
<sequence length="119" mass="13813">MARLTTLPPRLSALPPRLAVQTHTGPDRDRVRMAGAPWRAWYKTARWRALRLRVFTRDLFACQMKDCGRVEADTSLLVCDHIHPHRGDEHLFWDEGNLQTLCKPCHDSVKQAEERRGGW</sequence>
<dbReference type="STRING" id="639283.Snov_0010"/>
<protein>
    <recommendedName>
        <fullName evidence="4">Putative HNH nuclease YajD</fullName>
    </recommendedName>
</protein>